<proteinExistence type="predicted"/>
<organism evidence="8 9">
    <name type="scientific">Skermanella cutis</name>
    <dbReference type="NCBI Taxonomy" id="2775420"/>
    <lineage>
        <taxon>Bacteria</taxon>
        <taxon>Pseudomonadati</taxon>
        <taxon>Pseudomonadota</taxon>
        <taxon>Alphaproteobacteria</taxon>
        <taxon>Rhodospirillales</taxon>
        <taxon>Azospirillaceae</taxon>
        <taxon>Skermanella</taxon>
    </lineage>
</organism>
<dbReference type="RefSeq" id="WP_201071223.1">
    <property type="nucleotide sequence ID" value="NZ_CP067420.1"/>
</dbReference>
<feature type="transmembrane region" description="Helical" evidence="6">
    <location>
        <begin position="174"/>
        <end position="193"/>
    </location>
</feature>
<dbReference type="InterPro" id="IPR032816">
    <property type="entry name" value="VTT_dom"/>
</dbReference>
<feature type="transmembrane region" description="Helical" evidence="6">
    <location>
        <begin position="50"/>
        <end position="71"/>
    </location>
</feature>
<evidence type="ECO:0000256" key="6">
    <source>
        <dbReference type="SAM" id="Phobius"/>
    </source>
</evidence>
<evidence type="ECO:0000259" key="7">
    <source>
        <dbReference type="Pfam" id="PF09335"/>
    </source>
</evidence>
<keyword evidence="2" id="KW-1003">Cell membrane</keyword>
<keyword evidence="9" id="KW-1185">Reference proteome</keyword>
<dbReference type="EMBL" id="CP067420">
    <property type="protein sequence ID" value="QQP87666.1"/>
    <property type="molecule type" value="Genomic_DNA"/>
</dbReference>
<reference evidence="8" key="1">
    <citation type="submission" date="2021-02" db="EMBL/GenBank/DDBJ databases">
        <title>Skermanella TT6 skin isolate.</title>
        <authorList>
            <person name="Lee K."/>
            <person name="Ganzorig M."/>
        </authorList>
    </citation>
    <scope>NUCLEOTIDE SEQUENCE</scope>
    <source>
        <strain evidence="8">TT6</strain>
    </source>
</reference>
<dbReference type="Proteomes" id="UP000595197">
    <property type="component" value="Chromosome"/>
</dbReference>
<evidence type="ECO:0000256" key="4">
    <source>
        <dbReference type="ARBA" id="ARBA00022989"/>
    </source>
</evidence>
<evidence type="ECO:0000313" key="8">
    <source>
        <dbReference type="EMBL" id="QQP87666.1"/>
    </source>
</evidence>
<dbReference type="Pfam" id="PF09335">
    <property type="entry name" value="VTT_dom"/>
    <property type="match status" value="1"/>
</dbReference>
<gene>
    <name evidence="8" type="ORF">IGS68_16355</name>
</gene>
<name>A0ABX7B093_9PROT</name>
<keyword evidence="3 6" id="KW-0812">Transmembrane</keyword>
<evidence type="ECO:0000256" key="1">
    <source>
        <dbReference type="ARBA" id="ARBA00004651"/>
    </source>
</evidence>
<feature type="domain" description="VTT" evidence="7">
    <location>
        <begin position="30"/>
        <end position="160"/>
    </location>
</feature>
<evidence type="ECO:0000256" key="5">
    <source>
        <dbReference type="ARBA" id="ARBA00023136"/>
    </source>
</evidence>
<evidence type="ECO:0000256" key="2">
    <source>
        <dbReference type="ARBA" id="ARBA00022475"/>
    </source>
</evidence>
<dbReference type="PANTHER" id="PTHR42709">
    <property type="entry name" value="ALKALINE PHOSPHATASE LIKE PROTEIN"/>
    <property type="match status" value="1"/>
</dbReference>
<evidence type="ECO:0000256" key="3">
    <source>
        <dbReference type="ARBA" id="ARBA00022692"/>
    </source>
</evidence>
<feature type="transmembrane region" description="Helical" evidence="6">
    <location>
        <begin position="140"/>
        <end position="162"/>
    </location>
</feature>
<comment type="subcellular location">
    <subcellularLocation>
        <location evidence="1">Cell membrane</location>
        <topology evidence="1">Multi-pass membrane protein</topology>
    </subcellularLocation>
</comment>
<dbReference type="PANTHER" id="PTHR42709:SF6">
    <property type="entry name" value="UNDECAPRENYL PHOSPHATE TRANSPORTER A"/>
    <property type="match status" value="1"/>
</dbReference>
<keyword evidence="5 6" id="KW-0472">Membrane</keyword>
<keyword evidence="4 6" id="KW-1133">Transmembrane helix</keyword>
<dbReference type="InterPro" id="IPR051311">
    <property type="entry name" value="DedA_domain"/>
</dbReference>
<accession>A0ABX7B093</accession>
<evidence type="ECO:0000313" key="9">
    <source>
        <dbReference type="Proteomes" id="UP000595197"/>
    </source>
</evidence>
<sequence length="210" mass="22730">MIDWITGLMNSLGYAGIAFLMFLENIFPPIPSEVVMPLAGFTAAEGPLSLVGVIVAGVVGSVAGALPWYYAGKKYGAKRMRHFAERYGRWITVSPEDIDRATGWFERHGGVAVLIGRLVPGVRTLISVPAGISGMPMIPFLLYSTIGTVAWTGALAACGYILRGQWQAVEAYISPISTAVIAGLVLLFAYRFYRQWNGRRKGEEASQPGE</sequence>
<feature type="transmembrane region" description="Helical" evidence="6">
    <location>
        <begin position="12"/>
        <end position="30"/>
    </location>
</feature>
<protein>
    <submittedName>
        <fullName evidence="8">DedA family protein</fullName>
    </submittedName>
</protein>